<name>A0A4Y7SEN8_COPMI</name>
<accession>A0A4Y7SEN8</accession>
<keyword evidence="1" id="KW-0472">Membrane</keyword>
<protein>
    <submittedName>
        <fullName evidence="2">Uncharacterized protein</fullName>
    </submittedName>
</protein>
<gene>
    <name evidence="2" type="ORF">FA13DRAFT_243433</name>
</gene>
<proteinExistence type="predicted"/>
<evidence type="ECO:0000313" key="2">
    <source>
        <dbReference type="EMBL" id="TEB20274.1"/>
    </source>
</evidence>
<sequence length="76" mass="8102">MHFSLTDCGVSRTGSAPLTPVIVSGLLTTYVSFMWVLTLPSRALLQLTGKYSSHGLRSLATDVYLTSPSALASLRS</sequence>
<evidence type="ECO:0000313" key="3">
    <source>
        <dbReference type="Proteomes" id="UP000298030"/>
    </source>
</evidence>
<evidence type="ECO:0000256" key="1">
    <source>
        <dbReference type="SAM" id="Phobius"/>
    </source>
</evidence>
<dbReference type="AlphaFoldDB" id="A0A4Y7SEN8"/>
<feature type="transmembrane region" description="Helical" evidence="1">
    <location>
        <begin position="20"/>
        <end position="40"/>
    </location>
</feature>
<reference evidence="2 3" key="1">
    <citation type="journal article" date="2019" name="Nat. Ecol. Evol.">
        <title>Megaphylogeny resolves global patterns of mushroom evolution.</title>
        <authorList>
            <person name="Varga T."/>
            <person name="Krizsan K."/>
            <person name="Foldi C."/>
            <person name="Dima B."/>
            <person name="Sanchez-Garcia M."/>
            <person name="Sanchez-Ramirez S."/>
            <person name="Szollosi G.J."/>
            <person name="Szarkandi J.G."/>
            <person name="Papp V."/>
            <person name="Albert L."/>
            <person name="Andreopoulos W."/>
            <person name="Angelini C."/>
            <person name="Antonin V."/>
            <person name="Barry K.W."/>
            <person name="Bougher N.L."/>
            <person name="Buchanan P."/>
            <person name="Buyck B."/>
            <person name="Bense V."/>
            <person name="Catcheside P."/>
            <person name="Chovatia M."/>
            <person name="Cooper J."/>
            <person name="Damon W."/>
            <person name="Desjardin D."/>
            <person name="Finy P."/>
            <person name="Geml J."/>
            <person name="Haridas S."/>
            <person name="Hughes K."/>
            <person name="Justo A."/>
            <person name="Karasinski D."/>
            <person name="Kautmanova I."/>
            <person name="Kiss B."/>
            <person name="Kocsube S."/>
            <person name="Kotiranta H."/>
            <person name="LaButti K.M."/>
            <person name="Lechner B.E."/>
            <person name="Liimatainen K."/>
            <person name="Lipzen A."/>
            <person name="Lukacs Z."/>
            <person name="Mihaltcheva S."/>
            <person name="Morgado L.N."/>
            <person name="Niskanen T."/>
            <person name="Noordeloos M.E."/>
            <person name="Ohm R.A."/>
            <person name="Ortiz-Santana B."/>
            <person name="Ovrebo C."/>
            <person name="Racz N."/>
            <person name="Riley R."/>
            <person name="Savchenko A."/>
            <person name="Shiryaev A."/>
            <person name="Soop K."/>
            <person name="Spirin V."/>
            <person name="Szebenyi C."/>
            <person name="Tomsovsky M."/>
            <person name="Tulloss R.E."/>
            <person name="Uehling J."/>
            <person name="Grigoriev I.V."/>
            <person name="Vagvolgyi C."/>
            <person name="Papp T."/>
            <person name="Martin F.M."/>
            <person name="Miettinen O."/>
            <person name="Hibbett D.S."/>
            <person name="Nagy L.G."/>
        </authorList>
    </citation>
    <scope>NUCLEOTIDE SEQUENCE [LARGE SCALE GENOMIC DNA]</scope>
    <source>
        <strain evidence="2 3">FP101781</strain>
    </source>
</reference>
<keyword evidence="1" id="KW-0812">Transmembrane</keyword>
<keyword evidence="1" id="KW-1133">Transmembrane helix</keyword>
<organism evidence="2 3">
    <name type="scientific">Coprinellus micaceus</name>
    <name type="common">Glistening ink-cap mushroom</name>
    <name type="synonym">Coprinus micaceus</name>
    <dbReference type="NCBI Taxonomy" id="71717"/>
    <lineage>
        <taxon>Eukaryota</taxon>
        <taxon>Fungi</taxon>
        <taxon>Dikarya</taxon>
        <taxon>Basidiomycota</taxon>
        <taxon>Agaricomycotina</taxon>
        <taxon>Agaricomycetes</taxon>
        <taxon>Agaricomycetidae</taxon>
        <taxon>Agaricales</taxon>
        <taxon>Agaricineae</taxon>
        <taxon>Psathyrellaceae</taxon>
        <taxon>Coprinellus</taxon>
    </lineage>
</organism>
<comment type="caution">
    <text evidence="2">The sequence shown here is derived from an EMBL/GenBank/DDBJ whole genome shotgun (WGS) entry which is preliminary data.</text>
</comment>
<dbReference type="Proteomes" id="UP000298030">
    <property type="component" value="Unassembled WGS sequence"/>
</dbReference>
<keyword evidence="3" id="KW-1185">Reference proteome</keyword>
<dbReference type="EMBL" id="QPFP01000145">
    <property type="protein sequence ID" value="TEB20274.1"/>
    <property type="molecule type" value="Genomic_DNA"/>
</dbReference>